<reference evidence="5" key="1">
    <citation type="submission" date="2016-11" db="UniProtKB">
        <authorList>
            <consortium name="WormBaseParasite"/>
        </authorList>
    </citation>
    <scope>IDENTIFICATION</scope>
</reference>
<dbReference type="Pfam" id="PF00339">
    <property type="entry name" value="Arrestin_N"/>
    <property type="match status" value="1"/>
</dbReference>
<name>A0A1I8GIB5_9PLAT</name>
<dbReference type="InterPro" id="IPR011022">
    <property type="entry name" value="Arrestin_C-like"/>
</dbReference>
<dbReference type="GO" id="GO:0005737">
    <property type="term" value="C:cytoplasm"/>
    <property type="evidence" value="ECO:0007669"/>
    <property type="project" value="TreeGrafter"/>
</dbReference>
<dbReference type="PANTHER" id="PTHR11188:SF176">
    <property type="entry name" value="ARRESTIN DOMAIN-CONTAINING PROTEIN 1"/>
    <property type="match status" value="1"/>
</dbReference>
<dbReference type="GO" id="GO:0015031">
    <property type="term" value="P:protein transport"/>
    <property type="evidence" value="ECO:0007669"/>
    <property type="project" value="TreeGrafter"/>
</dbReference>
<comment type="similarity">
    <text evidence="1">Belongs to the arrestin family.</text>
</comment>
<feature type="domain" description="Arrestin C-terminal-like" evidence="3">
    <location>
        <begin position="189"/>
        <end position="260"/>
    </location>
</feature>
<dbReference type="InterPro" id="IPR011021">
    <property type="entry name" value="Arrestin-like_N"/>
</dbReference>
<evidence type="ECO:0000256" key="1">
    <source>
        <dbReference type="ARBA" id="ARBA00005298"/>
    </source>
</evidence>
<feature type="domain" description="Arrestin-like N-terminal" evidence="2">
    <location>
        <begin position="11"/>
        <end position="160"/>
    </location>
</feature>
<evidence type="ECO:0000313" key="4">
    <source>
        <dbReference type="Proteomes" id="UP000095280"/>
    </source>
</evidence>
<sequence>MKVQTFEIEFADAARNPNSVYHSGQLVTFNVHLKLLQPVKCRAVYASLHGSSNVHWSESRSSGSGKSRRSRTVHYRSEEIYIDQTLAVYTPPSDGPLASHHPAGEFYYPVTFQLPATAPSSFEGGIGKIRYRIRANIDRPWRFDTVTQKMYTVIRDLDLNLEPANLIGPHSTSDEYDVNFCSCFTCCFGQVRVSIELDKKGFVPGESVRIGGELVNTSSVDLDSVSLELYQKILFHAEGKTRTTTRVTATAELPGLQRRRSMPLSAVCAAVAQQPHRRVQQHRGALLSQGEQGRGLNSSIGKVSISRAKVI</sequence>
<dbReference type="InterPro" id="IPR014752">
    <property type="entry name" value="Arrestin-like_C"/>
</dbReference>
<dbReference type="InterPro" id="IPR014756">
    <property type="entry name" value="Ig_E-set"/>
</dbReference>
<dbReference type="PANTHER" id="PTHR11188">
    <property type="entry name" value="ARRESTIN DOMAIN CONTAINING PROTEIN"/>
    <property type="match status" value="1"/>
</dbReference>
<keyword evidence="4" id="KW-1185">Reference proteome</keyword>
<accession>A0A1I8GIB5</accession>
<organism evidence="4 5">
    <name type="scientific">Macrostomum lignano</name>
    <dbReference type="NCBI Taxonomy" id="282301"/>
    <lineage>
        <taxon>Eukaryota</taxon>
        <taxon>Metazoa</taxon>
        <taxon>Spiralia</taxon>
        <taxon>Lophotrochozoa</taxon>
        <taxon>Platyhelminthes</taxon>
        <taxon>Rhabditophora</taxon>
        <taxon>Macrostomorpha</taxon>
        <taxon>Macrostomida</taxon>
        <taxon>Macrostomidae</taxon>
        <taxon>Macrostomum</taxon>
    </lineage>
</organism>
<dbReference type="Pfam" id="PF02752">
    <property type="entry name" value="Arrestin_C"/>
    <property type="match status" value="1"/>
</dbReference>
<dbReference type="SUPFAM" id="SSF81296">
    <property type="entry name" value="E set domains"/>
    <property type="match status" value="2"/>
</dbReference>
<proteinExistence type="inferred from homology"/>
<dbReference type="Proteomes" id="UP000095280">
    <property type="component" value="Unplaced"/>
</dbReference>
<evidence type="ECO:0000259" key="3">
    <source>
        <dbReference type="Pfam" id="PF02752"/>
    </source>
</evidence>
<evidence type="ECO:0000259" key="2">
    <source>
        <dbReference type="Pfam" id="PF00339"/>
    </source>
</evidence>
<protein>
    <submittedName>
        <fullName evidence="5">Arrestin_C domain-containing protein</fullName>
    </submittedName>
</protein>
<dbReference type="Gene3D" id="2.60.40.640">
    <property type="match status" value="2"/>
</dbReference>
<evidence type="ECO:0000313" key="5">
    <source>
        <dbReference type="WBParaSite" id="maker-uti_cns_0001972-snap-gene-0.11-mRNA-1"/>
    </source>
</evidence>
<dbReference type="InterPro" id="IPR050357">
    <property type="entry name" value="Arrestin_domain-protein"/>
</dbReference>
<dbReference type="AlphaFoldDB" id="A0A1I8GIB5"/>
<dbReference type="WBParaSite" id="maker-uti_cns_0001972-snap-gene-0.11-mRNA-1">
    <property type="protein sequence ID" value="maker-uti_cns_0001972-snap-gene-0.11-mRNA-1"/>
    <property type="gene ID" value="maker-uti_cns_0001972-snap-gene-0.11"/>
</dbReference>